<dbReference type="OrthoDB" id="198452at2759"/>
<organism evidence="4">
    <name type="scientific">Blastocystis hominis</name>
    <dbReference type="NCBI Taxonomy" id="12968"/>
    <lineage>
        <taxon>Eukaryota</taxon>
        <taxon>Sar</taxon>
        <taxon>Stramenopiles</taxon>
        <taxon>Bigyra</taxon>
        <taxon>Opalozoa</taxon>
        <taxon>Opalinata</taxon>
        <taxon>Blastocystidae</taxon>
        <taxon>Blastocystis</taxon>
    </lineage>
</organism>
<accession>D8M817</accession>
<evidence type="ECO:0000256" key="2">
    <source>
        <dbReference type="SAM" id="SignalP"/>
    </source>
</evidence>
<feature type="chain" id="PRO_5003117770" description="SbsA Ig-like domain-containing protein" evidence="2">
    <location>
        <begin position="19"/>
        <end position="426"/>
    </location>
</feature>
<evidence type="ECO:0000256" key="1">
    <source>
        <dbReference type="ARBA" id="ARBA00022729"/>
    </source>
</evidence>
<reference evidence="4" key="1">
    <citation type="submission" date="2010-02" db="EMBL/GenBank/DDBJ databases">
        <title>Sequencing and annotation of the Blastocystis hominis genome.</title>
        <authorList>
            <person name="Wincker P."/>
        </authorList>
    </citation>
    <scope>NUCLEOTIDE SEQUENCE</scope>
    <source>
        <strain evidence="4">Singapore isolate B</strain>
    </source>
</reference>
<dbReference type="Proteomes" id="UP000008312">
    <property type="component" value="Unassembled WGS sequence"/>
</dbReference>
<keyword evidence="5" id="KW-1185">Reference proteome</keyword>
<evidence type="ECO:0000313" key="4">
    <source>
        <dbReference type="EMBL" id="CBK24206.2"/>
    </source>
</evidence>
<gene>
    <name evidence="4" type="ORF">GSBLH_T00003973001</name>
</gene>
<dbReference type="Pfam" id="PF13205">
    <property type="entry name" value="Big_5"/>
    <property type="match status" value="2"/>
</dbReference>
<protein>
    <recommendedName>
        <fullName evidence="3">SbsA Ig-like domain-containing protein</fullName>
    </recommendedName>
</protein>
<dbReference type="InterPro" id="IPR032812">
    <property type="entry name" value="SbsA_Ig"/>
</dbReference>
<feature type="signal peptide" evidence="2">
    <location>
        <begin position="1"/>
        <end position="18"/>
    </location>
</feature>
<dbReference type="InParanoid" id="D8M817"/>
<evidence type="ECO:0000313" key="5">
    <source>
        <dbReference type="Proteomes" id="UP000008312"/>
    </source>
</evidence>
<proteinExistence type="predicted"/>
<dbReference type="RefSeq" id="XP_012898254.1">
    <property type="nucleotide sequence ID" value="XM_013042800.1"/>
</dbReference>
<sequence length="426" mass="46297">MSSKLLVALFCLSSVAYAACNADDVTCEDPIRFEQNPSNFYISKYSPYYGETDVLLDTTFQLQFTDSIYISEGLDHYFFLLNQFSGVSTELPASCINVVSGHTLEISVMACLGDILEANTVYVLYISQRLNDTGIQTLSSVKGISLSEAAFGLQYKSISFRTIQHISADVVPEKCSPAFGSTNVPLKPVITIAFSSAVHLGVGTIELRSSTHHPSASVTVDVSDKTHVVLGEDLKSLQVYDVSLMGNEQYQVLFDAGIVLSASGSKCGTTDAFVFTTEPDVEKPFIKIISPANFKTGLPKNLRVYVVFSESVRPNVGMISFLSEKEEVAVNVQSSGEVRCEGDTCTIQPNGGFPAGTYEMSFSESTFVDQSGNTLVEGVASHVFSVTEESCGMAFLSVNEGEECFCQSLENQCQCRCGETYFVKDY</sequence>
<feature type="domain" description="SbsA Ig-like" evidence="3">
    <location>
        <begin position="280"/>
        <end position="380"/>
    </location>
</feature>
<dbReference type="AlphaFoldDB" id="D8M817"/>
<dbReference type="EMBL" id="FN668683">
    <property type="protein sequence ID" value="CBK24206.2"/>
    <property type="molecule type" value="Genomic_DNA"/>
</dbReference>
<feature type="domain" description="SbsA Ig-like" evidence="3">
    <location>
        <begin position="174"/>
        <end position="277"/>
    </location>
</feature>
<keyword evidence="1 2" id="KW-0732">Signal</keyword>
<name>D8M817_BLAHO</name>
<dbReference type="GeneID" id="24921022"/>
<evidence type="ECO:0000259" key="3">
    <source>
        <dbReference type="Pfam" id="PF13205"/>
    </source>
</evidence>